<gene>
    <name evidence="2" type="ORF">KD144_14045</name>
</gene>
<name>A0A941GFU2_NIACI</name>
<proteinExistence type="predicted"/>
<comment type="caution">
    <text evidence="2">The sequence shown here is derived from an EMBL/GenBank/DDBJ whole genome shotgun (WGS) entry which is preliminary data.</text>
</comment>
<evidence type="ECO:0000313" key="2">
    <source>
        <dbReference type="EMBL" id="MBR8670668.1"/>
    </source>
</evidence>
<dbReference type="InterPro" id="IPR052928">
    <property type="entry name" value="Desiccation-related_membrane"/>
</dbReference>
<dbReference type="InterPro" id="IPR024623">
    <property type="entry name" value="YtxH"/>
</dbReference>
<sequence>MKREQEIIHANESSSSKDFLFGAFLGGIVGAATALFLAPKPGKELLQDLNGQAGVLKEKGIELTDTVKEKGSEFISIAKDKTDQLSNVVTKTSVDIMDKVKNTKGQENTSDRFDELKEQASDLSTSLKSTEFDEIQQKLEETKRAFDETESKYNQ</sequence>
<evidence type="ECO:0000256" key="1">
    <source>
        <dbReference type="SAM" id="Phobius"/>
    </source>
</evidence>
<dbReference type="EMBL" id="JAGTPX010000014">
    <property type="protein sequence ID" value="MBR8670668.1"/>
    <property type="molecule type" value="Genomic_DNA"/>
</dbReference>
<organism evidence="2">
    <name type="scientific">Niallia circulans</name>
    <name type="common">Bacillus circulans</name>
    <dbReference type="NCBI Taxonomy" id="1397"/>
    <lineage>
        <taxon>Bacteria</taxon>
        <taxon>Bacillati</taxon>
        <taxon>Bacillota</taxon>
        <taxon>Bacilli</taxon>
        <taxon>Bacillales</taxon>
        <taxon>Bacillaceae</taxon>
        <taxon>Niallia</taxon>
    </lineage>
</organism>
<keyword evidence="1" id="KW-0472">Membrane</keyword>
<keyword evidence="1" id="KW-1133">Transmembrane helix</keyword>
<dbReference type="Pfam" id="PF12732">
    <property type="entry name" value="YtxH"/>
    <property type="match status" value="1"/>
</dbReference>
<accession>A0A941GFU2</accession>
<feature type="transmembrane region" description="Helical" evidence="1">
    <location>
        <begin position="19"/>
        <end position="38"/>
    </location>
</feature>
<dbReference type="AlphaFoldDB" id="A0A941GFU2"/>
<protein>
    <submittedName>
        <fullName evidence="2">YtxH domain-containing protein</fullName>
    </submittedName>
</protein>
<dbReference type="PANTHER" id="PTHR35792:SF1">
    <property type="entry name" value="SLL0268 PROTEIN"/>
    <property type="match status" value="1"/>
</dbReference>
<dbReference type="PANTHER" id="PTHR35792">
    <property type="entry name" value="GENERAL STRESS PROTEIN"/>
    <property type="match status" value="1"/>
</dbReference>
<keyword evidence="1" id="KW-0812">Transmembrane</keyword>
<reference evidence="2" key="1">
    <citation type="submission" date="2021-04" db="EMBL/GenBank/DDBJ databases">
        <title>Genomic analysis of electroactive and textile dye degrading Bacillus circulans strain: DC10 isolated from constructed wetland-microbial fuel cells treating textile dye wastewaters.</title>
        <authorList>
            <person name="Patel D.U."/>
            <person name="Desai C.R."/>
        </authorList>
    </citation>
    <scope>NUCLEOTIDE SEQUENCE</scope>
    <source>
        <strain evidence="2">DC10</strain>
    </source>
</reference>
<dbReference type="RefSeq" id="WP_212119611.1">
    <property type="nucleotide sequence ID" value="NZ_JAGTPX020000016.1"/>
</dbReference>